<dbReference type="Proteomes" id="UP000887580">
    <property type="component" value="Unplaced"/>
</dbReference>
<proteinExistence type="predicted"/>
<evidence type="ECO:0000313" key="1">
    <source>
        <dbReference type="Proteomes" id="UP000887580"/>
    </source>
</evidence>
<reference evidence="2" key="1">
    <citation type="submission" date="2022-11" db="UniProtKB">
        <authorList>
            <consortium name="WormBaseParasite"/>
        </authorList>
    </citation>
    <scope>IDENTIFICATION</scope>
</reference>
<sequence length="194" mass="22559">MLKLLLSIFVFLPFVFSRGNQPNQYIWLPKHNMERKSSWLNENLPCEDDLIAFDQQKLAVSYISGGLKSEGLLLPDNGVIFMDNYAIIGEKADWQCPKRSEKTEVFFQPRDSLPNIFDWKNWKINEKLNDGRPKLHCDRIPSELDEANFPIDSSFRAEVDAPLVVGKLNYSNQVSFRFYYNFLLPIFATKNTNV</sequence>
<dbReference type="WBParaSite" id="PS1159_v2.g19927.t1">
    <property type="protein sequence ID" value="PS1159_v2.g19927.t1"/>
    <property type="gene ID" value="PS1159_v2.g19927"/>
</dbReference>
<evidence type="ECO:0000313" key="2">
    <source>
        <dbReference type="WBParaSite" id="PS1159_v2.g19927.t1"/>
    </source>
</evidence>
<protein>
    <submittedName>
        <fullName evidence="2">Protein amnionless</fullName>
    </submittedName>
</protein>
<accession>A0AC35FQQ4</accession>
<name>A0AC35FQQ4_9BILA</name>
<organism evidence="1 2">
    <name type="scientific">Panagrolaimus sp. PS1159</name>
    <dbReference type="NCBI Taxonomy" id="55785"/>
    <lineage>
        <taxon>Eukaryota</taxon>
        <taxon>Metazoa</taxon>
        <taxon>Ecdysozoa</taxon>
        <taxon>Nematoda</taxon>
        <taxon>Chromadorea</taxon>
        <taxon>Rhabditida</taxon>
        <taxon>Tylenchina</taxon>
        <taxon>Panagrolaimomorpha</taxon>
        <taxon>Panagrolaimoidea</taxon>
        <taxon>Panagrolaimidae</taxon>
        <taxon>Panagrolaimus</taxon>
    </lineage>
</organism>